<dbReference type="Proteomes" id="UP000622166">
    <property type="component" value="Unassembled WGS sequence"/>
</dbReference>
<dbReference type="AlphaFoldDB" id="A0A918USB0"/>
<gene>
    <name evidence="2" type="ORF">GCM10010365_57630</name>
</gene>
<proteinExistence type="predicted"/>
<evidence type="ECO:0000313" key="3">
    <source>
        <dbReference type="Proteomes" id="UP000622166"/>
    </source>
</evidence>
<feature type="region of interest" description="Disordered" evidence="1">
    <location>
        <begin position="1"/>
        <end position="68"/>
    </location>
</feature>
<comment type="caution">
    <text evidence="2">The sequence shown here is derived from an EMBL/GenBank/DDBJ whole genome shotgun (WGS) entry which is preliminary data.</text>
</comment>
<accession>A0A918USB0</accession>
<sequence length="68" mass="7223">MQPEALVSRLLAKDPDQRPDGAEERRQDVDQPAPGTWKGASSADAGGEPGDTRDGFPAEGCIMRYPGP</sequence>
<reference evidence="2" key="1">
    <citation type="journal article" date="2014" name="Int. J. Syst. Evol. Microbiol.">
        <title>Complete genome sequence of Corynebacterium casei LMG S-19264T (=DSM 44701T), isolated from a smear-ripened cheese.</title>
        <authorList>
            <consortium name="US DOE Joint Genome Institute (JGI-PGF)"/>
            <person name="Walter F."/>
            <person name="Albersmeier A."/>
            <person name="Kalinowski J."/>
            <person name="Ruckert C."/>
        </authorList>
    </citation>
    <scope>NUCLEOTIDE SEQUENCE</scope>
    <source>
        <strain evidence="2">JCM 4815</strain>
    </source>
</reference>
<protein>
    <submittedName>
        <fullName evidence="2">Uncharacterized protein</fullName>
    </submittedName>
</protein>
<organism evidence="2 3">
    <name type="scientific">Streptomyces poonensis</name>
    <dbReference type="NCBI Taxonomy" id="68255"/>
    <lineage>
        <taxon>Bacteria</taxon>
        <taxon>Bacillati</taxon>
        <taxon>Actinomycetota</taxon>
        <taxon>Actinomycetes</taxon>
        <taxon>Kitasatosporales</taxon>
        <taxon>Streptomycetaceae</taxon>
        <taxon>Streptomyces</taxon>
    </lineage>
</organism>
<dbReference type="EMBL" id="BMVW01000014">
    <property type="protein sequence ID" value="GGZ29727.1"/>
    <property type="molecule type" value="Genomic_DNA"/>
</dbReference>
<evidence type="ECO:0000256" key="1">
    <source>
        <dbReference type="SAM" id="MobiDB-lite"/>
    </source>
</evidence>
<name>A0A918USB0_9ACTN</name>
<evidence type="ECO:0000313" key="2">
    <source>
        <dbReference type="EMBL" id="GGZ29727.1"/>
    </source>
</evidence>
<feature type="compositionally biased region" description="Basic and acidic residues" evidence="1">
    <location>
        <begin position="11"/>
        <end position="29"/>
    </location>
</feature>
<reference evidence="2" key="2">
    <citation type="submission" date="2020-09" db="EMBL/GenBank/DDBJ databases">
        <authorList>
            <person name="Sun Q."/>
            <person name="Ohkuma M."/>
        </authorList>
    </citation>
    <scope>NUCLEOTIDE SEQUENCE</scope>
    <source>
        <strain evidence="2">JCM 4815</strain>
    </source>
</reference>
<keyword evidence="3" id="KW-1185">Reference proteome</keyword>